<dbReference type="FunFam" id="3.40.50.880:FF:000009">
    <property type="entry name" value="Imidazole glycerol phosphate synthase subunit HisH"/>
    <property type="match status" value="1"/>
</dbReference>
<keyword evidence="9 12" id="KW-0456">Lyase</keyword>
<dbReference type="PANTHER" id="PTHR42701">
    <property type="entry name" value="IMIDAZOLE GLYCEROL PHOSPHATE SYNTHASE SUBUNIT HISH"/>
    <property type="match status" value="1"/>
</dbReference>
<evidence type="ECO:0000256" key="8">
    <source>
        <dbReference type="ARBA" id="ARBA00023102"/>
    </source>
</evidence>
<evidence type="ECO:0000256" key="11">
    <source>
        <dbReference type="ARBA" id="ARBA00049534"/>
    </source>
</evidence>
<evidence type="ECO:0000256" key="7">
    <source>
        <dbReference type="ARBA" id="ARBA00022962"/>
    </source>
</evidence>
<reference evidence="16" key="1">
    <citation type="submission" date="2016-09" db="EMBL/GenBank/DDBJ databases">
        <title>Genome Sequence of Bathymodiolus thermophilus sulfur-oxidizing gill endosymbiont.</title>
        <authorList>
            <person name="Ponnudurai R."/>
            <person name="Kleiner M."/>
            <person name="Sayavedra L."/>
            <person name="Thuermer A."/>
            <person name="Felbeck H."/>
            <person name="Schlueter R."/>
            <person name="Schweder T."/>
            <person name="Markert S."/>
        </authorList>
    </citation>
    <scope>NUCLEOTIDE SEQUENCE [LARGE SCALE GENOMIC DNA]</scope>
    <source>
        <strain evidence="16">BAT/CrabSpa'14</strain>
    </source>
</reference>
<evidence type="ECO:0000256" key="5">
    <source>
        <dbReference type="ARBA" id="ARBA00022605"/>
    </source>
</evidence>
<evidence type="ECO:0000259" key="14">
    <source>
        <dbReference type="Pfam" id="PF00117"/>
    </source>
</evidence>
<dbReference type="GO" id="GO:0000107">
    <property type="term" value="F:imidazoleglycerol-phosphate synthase activity"/>
    <property type="evidence" value="ECO:0007669"/>
    <property type="project" value="UniProtKB-UniRule"/>
</dbReference>
<dbReference type="InterPro" id="IPR017926">
    <property type="entry name" value="GATASE"/>
</dbReference>
<feature type="domain" description="Glutamine amidotransferase" evidence="14">
    <location>
        <begin position="7"/>
        <end position="202"/>
    </location>
</feature>
<dbReference type="CDD" id="cd01748">
    <property type="entry name" value="GATase1_IGP_Synthase"/>
    <property type="match status" value="1"/>
</dbReference>
<keyword evidence="7 12" id="KW-0315">Glutamine amidotransferase</keyword>
<comment type="catalytic activity">
    <reaction evidence="10 12">
        <text>5-[(5-phospho-1-deoxy-D-ribulos-1-ylimino)methylamino]-1-(5-phospho-beta-D-ribosyl)imidazole-4-carboxamide + L-glutamine = D-erythro-1-(imidazol-4-yl)glycerol 3-phosphate + 5-amino-1-(5-phospho-beta-D-ribosyl)imidazole-4-carboxamide + L-glutamate + H(+)</text>
        <dbReference type="Rhea" id="RHEA:24793"/>
        <dbReference type="ChEBI" id="CHEBI:15378"/>
        <dbReference type="ChEBI" id="CHEBI:29985"/>
        <dbReference type="ChEBI" id="CHEBI:58278"/>
        <dbReference type="ChEBI" id="CHEBI:58359"/>
        <dbReference type="ChEBI" id="CHEBI:58475"/>
        <dbReference type="ChEBI" id="CHEBI:58525"/>
        <dbReference type="EC" id="4.3.2.10"/>
    </reaction>
</comment>
<evidence type="ECO:0000313" key="16">
    <source>
        <dbReference type="Proteomes" id="UP000182798"/>
    </source>
</evidence>
<dbReference type="PANTHER" id="PTHR42701:SF2">
    <property type="entry name" value="IMIDAZOLE GLYCEROL PHOSPHATE SYNTHASE SUBUNIT HISH 1"/>
    <property type="match status" value="1"/>
</dbReference>
<dbReference type="GO" id="GO:0000105">
    <property type="term" value="P:L-histidine biosynthetic process"/>
    <property type="evidence" value="ECO:0007669"/>
    <property type="project" value="UniProtKB-UniRule"/>
</dbReference>
<protein>
    <recommendedName>
        <fullName evidence="12">Imidazole glycerol phosphate synthase subunit HisH</fullName>
        <ecNumber evidence="12">4.3.2.10</ecNumber>
    </recommendedName>
    <alternativeName>
        <fullName evidence="12">IGP synthase glutaminase subunit</fullName>
        <ecNumber evidence="12">3.5.1.2</ecNumber>
    </alternativeName>
    <alternativeName>
        <fullName evidence="12">IGP synthase subunit HisH</fullName>
    </alternativeName>
    <alternativeName>
        <fullName evidence="12">ImGP synthase subunit HisH</fullName>
        <shortName evidence="12">IGPS subunit HisH</shortName>
    </alternativeName>
</protein>
<dbReference type="Pfam" id="PF00117">
    <property type="entry name" value="GATase"/>
    <property type="match status" value="1"/>
</dbReference>
<accession>A0A1J5TXI9</accession>
<comment type="subunit">
    <text evidence="3 12">Heterodimer of HisH and HisF.</text>
</comment>
<feature type="active site" evidence="12 13">
    <location>
        <position position="188"/>
    </location>
</feature>
<dbReference type="InterPro" id="IPR010139">
    <property type="entry name" value="Imidazole-glycPsynth_HisH"/>
</dbReference>
<dbReference type="GO" id="GO:0016829">
    <property type="term" value="F:lyase activity"/>
    <property type="evidence" value="ECO:0007669"/>
    <property type="project" value="UniProtKB-KW"/>
</dbReference>
<feature type="active site" description="Nucleophile" evidence="12 13">
    <location>
        <position position="83"/>
    </location>
</feature>
<dbReference type="PROSITE" id="PS51273">
    <property type="entry name" value="GATASE_TYPE_1"/>
    <property type="match status" value="1"/>
</dbReference>
<dbReference type="Proteomes" id="UP000182798">
    <property type="component" value="Unassembled WGS sequence"/>
</dbReference>
<keyword evidence="8 12" id="KW-0368">Histidine biosynthesis</keyword>
<comment type="caution">
    <text evidence="15">The sequence shown here is derived from an EMBL/GenBank/DDBJ whole genome shotgun (WGS) entry which is preliminary data.</text>
</comment>
<gene>
    <name evidence="12" type="primary">hisH</name>
    <name evidence="15" type="ORF">BGC33_06925</name>
</gene>
<dbReference type="UniPathway" id="UPA00031">
    <property type="reaction ID" value="UER00010"/>
</dbReference>
<evidence type="ECO:0000256" key="12">
    <source>
        <dbReference type="HAMAP-Rule" id="MF_00278"/>
    </source>
</evidence>
<keyword evidence="4 12" id="KW-0963">Cytoplasm</keyword>
<evidence type="ECO:0000256" key="13">
    <source>
        <dbReference type="PIRSR" id="PIRSR000495-1"/>
    </source>
</evidence>
<dbReference type="GO" id="GO:0004359">
    <property type="term" value="F:glutaminase activity"/>
    <property type="evidence" value="ECO:0007669"/>
    <property type="project" value="UniProtKB-EC"/>
</dbReference>
<comment type="catalytic activity">
    <reaction evidence="11 12">
        <text>L-glutamine + H2O = L-glutamate + NH4(+)</text>
        <dbReference type="Rhea" id="RHEA:15889"/>
        <dbReference type="ChEBI" id="CHEBI:15377"/>
        <dbReference type="ChEBI" id="CHEBI:28938"/>
        <dbReference type="ChEBI" id="CHEBI:29985"/>
        <dbReference type="ChEBI" id="CHEBI:58359"/>
        <dbReference type="EC" id="3.5.1.2"/>
    </reaction>
</comment>
<dbReference type="PIRSF" id="PIRSF000495">
    <property type="entry name" value="Amidotransf_hisH"/>
    <property type="match status" value="1"/>
</dbReference>
<proteinExistence type="inferred from homology"/>
<name>A0A1J5TXI9_9GAMM</name>
<feature type="active site" evidence="12 13">
    <location>
        <position position="186"/>
    </location>
</feature>
<comment type="function">
    <text evidence="12">IGPS catalyzes the conversion of PRFAR and glutamine to IGP, AICAR and glutamate. The HisH subunit catalyzes the hydrolysis of glutamine to glutamate and ammonia as part of the synthesis of IGP and AICAR. The resulting ammonia molecule is channeled to the active site of HisF.</text>
</comment>
<evidence type="ECO:0000256" key="9">
    <source>
        <dbReference type="ARBA" id="ARBA00023239"/>
    </source>
</evidence>
<evidence type="ECO:0000256" key="4">
    <source>
        <dbReference type="ARBA" id="ARBA00022490"/>
    </source>
</evidence>
<evidence type="ECO:0000256" key="2">
    <source>
        <dbReference type="ARBA" id="ARBA00005091"/>
    </source>
</evidence>
<dbReference type="InterPro" id="IPR029062">
    <property type="entry name" value="Class_I_gatase-like"/>
</dbReference>
<dbReference type="EMBL" id="MIQH01000269">
    <property type="protein sequence ID" value="OIR25520.1"/>
    <property type="molecule type" value="Genomic_DNA"/>
</dbReference>
<evidence type="ECO:0000313" key="15">
    <source>
        <dbReference type="EMBL" id="OIR25520.1"/>
    </source>
</evidence>
<evidence type="ECO:0000256" key="3">
    <source>
        <dbReference type="ARBA" id="ARBA00011152"/>
    </source>
</evidence>
<evidence type="ECO:0000256" key="10">
    <source>
        <dbReference type="ARBA" id="ARBA00047838"/>
    </source>
</evidence>
<organism evidence="15 16">
    <name type="scientific">Bathymodiolus thermophilus thioautotrophic gill symbiont</name>
    <dbReference type="NCBI Taxonomy" id="2360"/>
    <lineage>
        <taxon>Bacteria</taxon>
        <taxon>Pseudomonadati</taxon>
        <taxon>Pseudomonadota</taxon>
        <taxon>Gammaproteobacteria</taxon>
        <taxon>sulfur-oxidizing symbionts</taxon>
    </lineage>
</organism>
<dbReference type="SUPFAM" id="SSF52317">
    <property type="entry name" value="Class I glutamine amidotransferase-like"/>
    <property type="match status" value="1"/>
</dbReference>
<comment type="pathway">
    <text evidence="2 12">Amino-acid biosynthesis; L-histidine biosynthesis; L-histidine from 5-phospho-alpha-D-ribose 1-diphosphate: step 5/9.</text>
</comment>
<dbReference type="GO" id="GO:0005737">
    <property type="term" value="C:cytoplasm"/>
    <property type="evidence" value="ECO:0007669"/>
    <property type="project" value="UniProtKB-SubCell"/>
</dbReference>
<dbReference type="EC" id="4.3.2.10" evidence="12"/>
<dbReference type="NCBIfam" id="TIGR01855">
    <property type="entry name" value="IMP_synth_hisH"/>
    <property type="match status" value="1"/>
</dbReference>
<evidence type="ECO:0000256" key="1">
    <source>
        <dbReference type="ARBA" id="ARBA00004496"/>
    </source>
</evidence>
<dbReference type="Gene3D" id="3.40.50.880">
    <property type="match status" value="1"/>
</dbReference>
<keyword evidence="6 12" id="KW-0378">Hydrolase</keyword>
<evidence type="ECO:0000256" key="6">
    <source>
        <dbReference type="ARBA" id="ARBA00022801"/>
    </source>
</evidence>
<sequence length="206" mass="22904">MVQSIAIINYGMGNVRSVQKALAHIAPNDQIFLTDDAALIREADRIVFPGQGAIGACMQALNEHNLVEVVKQVACEKPFLGICLGLQLLFDHSQENGGTEGLSILAGDVVHFPKNELKIPHMGWNKVKQTQEHPLWHNIENNARFYSVHSYYVEQGDASVVVGSSDYGIDFTCAVAKDNLFAVQFHPEKSQHDGLQLLENFVHWRV</sequence>
<keyword evidence="5 12" id="KW-0028">Amino-acid biosynthesis</keyword>
<dbReference type="AlphaFoldDB" id="A0A1J5TXI9"/>
<dbReference type="EC" id="3.5.1.2" evidence="12"/>
<dbReference type="HAMAP" id="MF_00278">
    <property type="entry name" value="HisH"/>
    <property type="match status" value="1"/>
</dbReference>
<comment type="subcellular location">
    <subcellularLocation>
        <location evidence="1 12">Cytoplasm</location>
    </subcellularLocation>
</comment>